<name>A0A8H6CB61_9LECA</name>
<feature type="chain" id="PRO_5033986772" description="Peptidase A1 domain-containing protein" evidence="3">
    <location>
        <begin position="20"/>
        <end position="617"/>
    </location>
</feature>
<keyword evidence="2" id="KW-0472">Membrane</keyword>
<organism evidence="5 6">
    <name type="scientific">Letharia lupina</name>
    <dbReference type="NCBI Taxonomy" id="560253"/>
    <lineage>
        <taxon>Eukaryota</taxon>
        <taxon>Fungi</taxon>
        <taxon>Dikarya</taxon>
        <taxon>Ascomycota</taxon>
        <taxon>Pezizomycotina</taxon>
        <taxon>Lecanoromycetes</taxon>
        <taxon>OSLEUM clade</taxon>
        <taxon>Lecanoromycetidae</taxon>
        <taxon>Lecanorales</taxon>
        <taxon>Lecanorineae</taxon>
        <taxon>Parmeliaceae</taxon>
        <taxon>Letharia</taxon>
    </lineage>
</organism>
<dbReference type="Pfam" id="PF00026">
    <property type="entry name" value="Asp"/>
    <property type="match status" value="1"/>
</dbReference>
<proteinExistence type="predicted"/>
<feature type="compositionally biased region" description="Low complexity" evidence="1">
    <location>
        <begin position="471"/>
        <end position="482"/>
    </location>
</feature>
<dbReference type="SUPFAM" id="SSF50630">
    <property type="entry name" value="Acid proteases"/>
    <property type="match status" value="1"/>
</dbReference>
<evidence type="ECO:0000256" key="3">
    <source>
        <dbReference type="SAM" id="SignalP"/>
    </source>
</evidence>
<evidence type="ECO:0000313" key="5">
    <source>
        <dbReference type="EMBL" id="KAF6220036.1"/>
    </source>
</evidence>
<evidence type="ECO:0000259" key="4">
    <source>
        <dbReference type="PROSITE" id="PS51767"/>
    </source>
</evidence>
<keyword evidence="3" id="KW-0732">Signal</keyword>
<dbReference type="GeneID" id="59332272"/>
<feature type="domain" description="Peptidase A1" evidence="4">
    <location>
        <begin position="28"/>
        <end position="424"/>
    </location>
</feature>
<dbReference type="AlphaFoldDB" id="A0A8H6CB61"/>
<feature type="region of interest" description="Disordered" evidence="1">
    <location>
        <begin position="470"/>
        <end position="517"/>
    </location>
</feature>
<evidence type="ECO:0000256" key="2">
    <source>
        <dbReference type="SAM" id="Phobius"/>
    </source>
</evidence>
<gene>
    <name evidence="5" type="ORF">HO133_003861</name>
</gene>
<feature type="transmembrane region" description="Helical" evidence="2">
    <location>
        <begin position="522"/>
        <end position="543"/>
    </location>
</feature>
<dbReference type="PROSITE" id="PS51767">
    <property type="entry name" value="PEPTIDASE_A1"/>
    <property type="match status" value="1"/>
</dbReference>
<feature type="signal peptide" evidence="3">
    <location>
        <begin position="1"/>
        <end position="19"/>
    </location>
</feature>
<keyword evidence="2" id="KW-0812">Transmembrane</keyword>
<keyword evidence="6" id="KW-1185">Reference proteome</keyword>
<protein>
    <recommendedName>
        <fullName evidence="4">Peptidase A1 domain-containing protein</fullName>
    </recommendedName>
</protein>
<reference evidence="5 6" key="1">
    <citation type="journal article" date="2020" name="Genomics">
        <title>Complete, high-quality genomes from long-read metagenomic sequencing of two wolf lichen thalli reveals enigmatic genome architecture.</title>
        <authorList>
            <person name="McKenzie S.K."/>
            <person name="Walston R.F."/>
            <person name="Allen J.L."/>
        </authorList>
    </citation>
    <scope>NUCLEOTIDE SEQUENCE [LARGE SCALE GENOMIC DNA]</scope>
    <source>
        <strain evidence="5">WasteWater1</strain>
    </source>
</reference>
<evidence type="ECO:0000256" key="1">
    <source>
        <dbReference type="SAM" id="MobiDB-lite"/>
    </source>
</evidence>
<comment type="caution">
    <text evidence="5">The sequence shown here is derived from an EMBL/GenBank/DDBJ whole genome shotgun (WGS) entry which is preliminary data.</text>
</comment>
<dbReference type="InterPro" id="IPR021109">
    <property type="entry name" value="Peptidase_aspartic_dom_sf"/>
</dbReference>
<dbReference type="InterPro" id="IPR033121">
    <property type="entry name" value="PEPTIDASE_A1"/>
</dbReference>
<dbReference type="RefSeq" id="XP_037149471.1">
    <property type="nucleotide sequence ID" value="XM_037294783.1"/>
</dbReference>
<accession>A0A8H6CB61</accession>
<sequence length="617" mass="65558">MHSLLPLLAFLTWLPFAFSDATPLVIPWNTTHSYGPDGPWPVITVQVGSNDAAGTQPKSTVDLHPGGVWESMILREYFCNSNGTNFGDGSSQCLAEKAGLYQCDASKTAQHNITDAVGLVWQWSSNVVDNVGGEAVNVLDTMMIPTLQGAFAVHNSTISAVRAWQIEMPDGTYYSAQVGTLSLGAPGMGIQSFSATASGQTVPGSAYAQGAVASNSWGLHYGSASLSQQGSLVFGGYDQSRALGDIGNFDLAANSAMMANLLDVQIGVENGSSPFSEGSYTGLLRLNASFNGVQPAIINPIVPYLFMSPETCAAVTENLPVIFNSQVGLYIWNTTDPQYEKIVKSPAYLAFVFQNAGNGNLTIKVPFQLLNLTLEAPIVTPTQRYFPCRPFYANDHSGNYVLGKAFLQAAFIGINWQVEKFFLAQAPGPGVGASNIIPIGPNDTPISTDPIEKFAATWARDWTALSDIDTNRTTTTLPTGATNGQKGTPGTGNSSNLTETPTDATSGRKDISGSGLPRRTKAGIAVGLVVGALAIAGAVWLFCVRRRGTAVPPPETYVPPVQGIWVHEKGGRVHEKDGRDGGHEMGEGLSHEADANHEIHELDTNHEIHELDVRGGM</sequence>
<dbReference type="EMBL" id="JACCJB010000018">
    <property type="protein sequence ID" value="KAF6220036.1"/>
    <property type="molecule type" value="Genomic_DNA"/>
</dbReference>
<dbReference type="Proteomes" id="UP000593566">
    <property type="component" value="Unassembled WGS sequence"/>
</dbReference>
<dbReference type="Gene3D" id="2.40.70.10">
    <property type="entry name" value="Acid Proteases"/>
    <property type="match status" value="2"/>
</dbReference>
<keyword evidence="2" id="KW-1133">Transmembrane helix</keyword>
<feature type="compositionally biased region" description="Polar residues" evidence="1">
    <location>
        <begin position="483"/>
        <end position="505"/>
    </location>
</feature>
<evidence type="ECO:0000313" key="6">
    <source>
        <dbReference type="Proteomes" id="UP000593566"/>
    </source>
</evidence>